<comment type="caution">
    <text evidence="2">The sequence shown here is derived from an EMBL/GenBank/DDBJ whole genome shotgun (WGS) entry which is preliminary data.</text>
</comment>
<dbReference type="Proteomes" id="UP001145742">
    <property type="component" value="Unassembled WGS sequence"/>
</dbReference>
<keyword evidence="3" id="KW-1185">Reference proteome</keyword>
<sequence length="82" mass="8609">MQVQEWHEYSRGTTVNGGRHEASVGATSGVACRGWGPHGQWQGSKVAQPECLCESEAGGRNGVTNGGESLVATLLLKLRSKG</sequence>
<reference evidence="2" key="1">
    <citation type="submission" date="2019-10" db="EMBL/GenBank/DDBJ databases">
        <authorList>
            <person name="Soares A.E.R."/>
            <person name="Aleixo A."/>
            <person name="Schneider P."/>
            <person name="Miyaki C.Y."/>
            <person name="Schneider M.P."/>
            <person name="Mello C."/>
            <person name="Vasconcelos A.T.R."/>
        </authorList>
    </citation>
    <scope>NUCLEOTIDE SEQUENCE</scope>
    <source>
        <tissue evidence="2">Muscle</tissue>
    </source>
</reference>
<name>A0ABQ9DGZ8_9PASS</name>
<accession>A0ABQ9DGZ8</accession>
<organism evidence="2 3">
    <name type="scientific">Willisornis vidua</name>
    <name type="common">Xingu scale-backed antbird</name>
    <dbReference type="NCBI Taxonomy" id="1566151"/>
    <lineage>
        <taxon>Eukaryota</taxon>
        <taxon>Metazoa</taxon>
        <taxon>Chordata</taxon>
        <taxon>Craniata</taxon>
        <taxon>Vertebrata</taxon>
        <taxon>Euteleostomi</taxon>
        <taxon>Archelosauria</taxon>
        <taxon>Archosauria</taxon>
        <taxon>Dinosauria</taxon>
        <taxon>Saurischia</taxon>
        <taxon>Theropoda</taxon>
        <taxon>Coelurosauria</taxon>
        <taxon>Aves</taxon>
        <taxon>Neognathae</taxon>
        <taxon>Neoaves</taxon>
        <taxon>Telluraves</taxon>
        <taxon>Australaves</taxon>
        <taxon>Passeriformes</taxon>
        <taxon>Thamnophilidae</taxon>
        <taxon>Willisornis</taxon>
    </lineage>
</organism>
<proteinExistence type="predicted"/>
<feature type="region of interest" description="Disordered" evidence="1">
    <location>
        <begin position="1"/>
        <end position="22"/>
    </location>
</feature>
<gene>
    <name evidence="2" type="ORF">WISP_41179</name>
</gene>
<dbReference type="EMBL" id="WHWB01033124">
    <property type="protein sequence ID" value="KAJ7421787.1"/>
    <property type="molecule type" value="Genomic_DNA"/>
</dbReference>
<feature type="compositionally biased region" description="Basic and acidic residues" evidence="1">
    <location>
        <begin position="1"/>
        <end position="10"/>
    </location>
</feature>
<protein>
    <submittedName>
        <fullName evidence="2">Uncharacterized protein</fullName>
    </submittedName>
</protein>
<evidence type="ECO:0000313" key="3">
    <source>
        <dbReference type="Proteomes" id="UP001145742"/>
    </source>
</evidence>
<evidence type="ECO:0000256" key="1">
    <source>
        <dbReference type="SAM" id="MobiDB-lite"/>
    </source>
</evidence>
<evidence type="ECO:0000313" key="2">
    <source>
        <dbReference type="EMBL" id="KAJ7421787.1"/>
    </source>
</evidence>